<geneLocation type="plasmid" evidence="11">
    <name>prhbstw-00398_2</name>
</geneLocation>
<dbReference type="EMBL" id="ABBJDF010000010">
    <property type="protein sequence ID" value="EHT9938927.1"/>
    <property type="molecule type" value="Genomic_DNA"/>
</dbReference>
<dbReference type="AlphaFoldDB" id="A0A0P8H5A7"/>
<reference evidence="2" key="8">
    <citation type="submission" date="2023-05" db="EMBL/GenBank/DDBJ databases">
        <authorList>
            <consortium name="Clinical and Environmental Microbiology Branch: Whole genome sequencing antimicrobial resistance pathogens in the healthcare setting"/>
        </authorList>
    </citation>
    <scope>NUCLEOTIDE SEQUENCE</scope>
    <source>
        <strain evidence="1">2021DK-00049</strain>
        <strain evidence="3">2023GN-00102</strain>
        <strain evidence="2">2023GN-00287</strain>
    </source>
</reference>
<organism evidence="6 10">
    <name type="scientific">Citrobacter freundii</name>
    <dbReference type="NCBI Taxonomy" id="546"/>
    <lineage>
        <taxon>Bacteria</taxon>
        <taxon>Pseudomonadati</taxon>
        <taxon>Pseudomonadota</taxon>
        <taxon>Gammaproteobacteria</taxon>
        <taxon>Enterobacterales</taxon>
        <taxon>Enterobacteriaceae</taxon>
        <taxon>Citrobacter</taxon>
        <taxon>Citrobacter freundii complex</taxon>
    </lineage>
</organism>
<reference evidence="4" key="4">
    <citation type="journal article" date="2018" name="Genome Biol.">
        <title>SKESA: strategic k-mer extension for scrupulous assemblies.</title>
        <authorList>
            <person name="Souvorov A."/>
            <person name="Agarwala R."/>
            <person name="Lipman D.J."/>
        </authorList>
    </citation>
    <scope>NUCLEOTIDE SEQUENCE</scope>
    <source>
        <strain evidence="4">91871</strain>
    </source>
</reference>
<name>A0A0P8H5A7_CITFR</name>
<dbReference type="Proteomes" id="UP000215827">
    <property type="component" value="Unassembled WGS sequence"/>
</dbReference>
<reference evidence="7" key="6">
    <citation type="journal article" date="2021" name="Microb. Genom.">
        <title>A genomic epidemiological study shows that prevalence of antimicrobial resistance in Enterobacterales is associated with the livestock host, as well as antimicrobial usage.</title>
        <authorList>
            <person name="AbuOun M."/>
            <person name="Jones H."/>
            <person name="Stubberfield E."/>
            <person name="Gilson D."/>
            <person name="Shaw L.P."/>
            <person name="Hubbard A.T.M."/>
            <person name="Chau K.K."/>
            <person name="Sebra R."/>
            <person name="Peto T.E.A."/>
            <person name="Crook D.W."/>
            <person name="Read D.S."/>
            <person name="Gweon H.S."/>
            <person name="Walker A.S."/>
            <person name="Stoesser N."/>
            <person name="Smith R.P."/>
            <person name="Anjum M.F."/>
            <person name="On Behalf Of The Rehab Consortium."/>
        </authorList>
    </citation>
    <scope>NUCLEOTIDE SEQUENCE</scope>
    <source>
        <strain evidence="8">RHBSTW-00370</strain>
        <strain evidence="7">RHBSTW-00398</strain>
    </source>
</reference>
<reference evidence="5 9" key="2">
    <citation type="journal article" date="2017" name="PLoS ONE">
        <title>Genomic and phenotypic characterisation of fluoroquinolone resistance mechanisms in Enterobacteriaceae in Durban, South Africa.</title>
        <authorList>
            <person name="Osei Sekyere J."/>
            <person name="Amoako D.G."/>
        </authorList>
    </citation>
    <scope>NUCLEOTIDE SEQUENCE [LARGE SCALE GENOMIC DNA]</scope>
    <source>
        <strain evidence="5 9">ST62:944112508</strain>
    </source>
</reference>
<reference evidence="6 10" key="3">
    <citation type="submission" date="2017-04" db="EMBL/GenBank/DDBJ databases">
        <title>Emergence of KPC-2-producing Citrobacter isolates from sediments of a Chinese river.</title>
        <authorList>
            <person name="Zheng B."/>
        </authorList>
    </citation>
    <scope>NUCLEOTIDE SEQUENCE [LARGE SCALE GENOMIC DNA]</scope>
    <source>
        <strain evidence="6 10">C191</strain>
    </source>
</reference>
<evidence type="ECO:0000313" key="6">
    <source>
        <dbReference type="EMBL" id="OYR01875.1"/>
    </source>
</evidence>
<evidence type="ECO:0000313" key="9">
    <source>
        <dbReference type="Proteomes" id="UP000050520"/>
    </source>
</evidence>
<evidence type="ECO:0000313" key="8">
    <source>
        <dbReference type="EMBL" id="QLV33425.1"/>
    </source>
</evidence>
<dbReference type="Proteomes" id="UP001279522">
    <property type="component" value="Unassembled WGS sequence"/>
</dbReference>
<dbReference type="EMBL" id="ABOSXX010000044">
    <property type="protein sequence ID" value="ELV3682442.1"/>
    <property type="molecule type" value="Genomic_DNA"/>
</dbReference>
<dbReference type="Proteomes" id="UP000885148">
    <property type="component" value="Unassembled WGS sequence"/>
</dbReference>
<evidence type="ECO:0000313" key="2">
    <source>
        <dbReference type="EMBL" id="ELV3682442.1"/>
    </source>
</evidence>
<evidence type="ECO:0000313" key="4">
    <source>
        <dbReference type="EMBL" id="HBH7045221.1"/>
    </source>
</evidence>
<gene>
    <name evidence="5" type="ORF">AN672_25855</name>
    <name evidence="6" type="ORF">B9P89_18050</name>
    <name evidence="8" type="ORF">HV178_26090</name>
    <name evidence="7" type="ORF">HV183_25805</name>
    <name evidence="4" type="ORF">KV121_005395</name>
    <name evidence="1" type="ORF">KY227_001993</name>
    <name evidence="3" type="ORF">PQQ21_005039</name>
    <name evidence="2" type="ORF">SGX49_004945</name>
</gene>
<geneLocation type="plasmid" evidence="12">
    <name>prhbstw-00370_2</name>
</geneLocation>
<reference evidence="9" key="1">
    <citation type="submission" date="2015-09" db="EMBL/GenBank/DDBJ databases">
        <title>Prevalence of NDMs in South Africa.</title>
        <authorList>
            <person name="Osei Sekyere J."/>
            <person name="Govinden U."/>
            <person name="Essack S."/>
            <person name="Haldorsen B."/>
            <person name="Samuelsen O."/>
            <person name="Aasnaes B."/>
            <person name="Sundsfjord A."/>
        </authorList>
    </citation>
    <scope>NUCLEOTIDE SEQUENCE [LARGE SCALE GENOMIC DNA]</scope>
    <source>
        <strain evidence="9">ST62:944112508</strain>
    </source>
</reference>
<evidence type="ECO:0000313" key="5">
    <source>
        <dbReference type="EMBL" id="KPR48438.1"/>
    </source>
</evidence>
<dbReference type="EMBL" id="NEFA01000022">
    <property type="protein sequence ID" value="OYR01875.1"/>
    <property type="molecule type" value="Genomic_DNA"/>
</dbReference>
<evidence type="ECO:0000313" key="11">
    <source>
        <dbReference type="Proteomes" id="UP000510650"/>
    </source>
</evidence>
<dbReference type="Proteomes" id="UP000510650">
    <property type="component" value="Plasmid pRHBSTW-00398_2"/>
</dbReference>
<dbReference type="EMBL" id="ABKLER030000036">
    <property type="protein sequence ID" value="EMN4147682.1"/>
    <property type="molecule type" value="Genomic_DNA"/>
</dbReference>
<evidence type="ECO:0000313" key="7">
    <source>
        <dbReference type="EMBL" id="QLO16789.1"/>
    </source>
</evidence>
<dbReference type="RefSeq" id="WP_016241553.1">
    <property type="nucleotide sequence ID" value="NZ_AP026941.1"/>
</dbReference>
<evidence type="ECO:0000313" key="3">
    <source>
        <dbReference type="EMBL" id="EMN4147682.1"/>
    </source>
</evidence>
<sequence length="99" mass="11095">MEQLTPAKLDSMITETTTELLYAQRALISPSRADAMEKKASQLLSILLELKELRNKSPQKIILPPPACCFADHSYPAYSRDQVIAILDSLGHKIIEKEN</sequence>
<geneLocation type="plasmid" evidence="8">
    <name>pRHBSTW-00370_2</name>
</geneLocation>
<dbReference type="EMBL" id="CP055539">
    <property type="protein sequence ID" value="QLO16789.1"/>
    <property type="molecule type" value="Genomic_DNA"/>
</dbReference>
<evidence type="ECO:0000313" key="1">
    <source>
        <dbReference type="EMBL" id="EHT9938927.1"/>
    </source>
</evidence>
<evidence type="ECO:0000313" key="10">
    <source>
        <dbReference type="Proteomes" id="UP000215827"/>
    </source>
</evidence>
<reference evidence="4" key="7">
    <citation type="submission" date="2021-07" db="EMBL/GenBank/DDBJ databases">
        <authorList>
            <consortium name="NCBI Pathogen Detection Project"/>
        </authorList>
    </citation>
    <scope>NUCLEOTIDE SEQUENCE</scope>
    <source>
        <strain evidence="4">91871</strain>
    </source>
</reference>
<dbReference type="EMBL" id="CP056574">
    <property type="protein sequence ID" value="QLV33425.1"/>
    <property type="molecule type" value="Genomic_DNA"/>
</dbReference>
<dbReference type="Proteomes" id="UP000050520">
    <property type="component" value="Unassembled WGS sequence"/>
</dbReference>
<dbReference type="Proteomes" id="UP000512222">
    <property type="component" value="Plasmid pRHBSTW-00370_2"/>
</dbReference>
<evidence type="ECO:0000313" key="12">
    <source>
        <dbReference type="Proteomes" id="UP000512222"/>
    </source>
</evidence>
<reference evidence="11 12" key="5">
    <citation type="submission" date="2020-06" db="EMBL/GenBank/DDBJ databases">
        <title>REHAB project genomes.</title>
        <authorList>
            <person name="Shaw L.P."/>
        </authorList>
    </citation>
    <scope>NUCLEOTIDE SEQUENCE [LARGE SCALE GENOMIC DNA]</scope>
    <source>
        <strain evidence="12">RHBSTW-00370</strain>
        <strain evidence="11">RHBSTW-00398</strain>
        <plasmid evidence="12">prhbstw-00370_2</plasmid>
        <plasmid evidence="11">prhbstw-00398_2</plasmid>
    </source>
</reference>
<geneLocation type="plasmid" evidence="7">
    <name>pRHBSTW-00398_2</name>
</geneLocation>
<dbReference type="EMBL" id="DAESCB010000041">
    <property type="protein sequence ID" value="HBH7045221.1"/>
    <property type="molecule type" value="Genomic_DNA"/>
</dbReference>
<proteinExistence type="predicted"/>
<dbReference type="EMBL" id="LJEB01000159">
    <property type="protein sequence ID" value="KPR48438.1"/>
    <property type="molecule type" value="Genomic_DNA"/>
</dbReference>
<protein>
    <submittedName>
        <fullName evidence="6">Uncharacterized protein</fullName>
    </submittedName>
</protein>
<keyword evidence="7" id="KW-0614">Plasmid</keyword>
<accession>A0A0P8H5A7</accession>